<accession>A0A1X6WL40</accession>
<dbReference type="OrthoDB" id="1798228at2"/>
<organism evidence="1 2">
    <name type="scientific">Vagococcus fluvialis bH819</name>
    <dbReference type="NCBI Taxonomy" id="1255619"/>
    <lineage>
        <taxon>Bacteria</taxon>
        <taxon>Bacillati</taxon>
        <taxon>Bacillota</taxon>
        <taxon>Bacilli</taxon>
        <taxon>Lactobacillales</taxon>
        <taxon>Enterococcaceae</taxon>
        <taxon>Vagococcus</taxon>
    </lineage>
</organism>
<dbReference type="Proteomes" id="UP000195918">
    <property type="component" value="Unassembled WGS sequence"/>
</dbReference>
<reference evidence="2" key="1">
    <citation type="submission" date="2017-02" db="EMBL/GenBank/DDBJ databases">
        <authorList>
            <person name="Dridi B."/>
        </authorList>
    </citation>
    <scope>NUCLEOTIDE SEQUENCE [LARGE SCALE GENOMIC DNA]</scope>
    <source>
        <strain evidence="2">bH819</strain>
    </source>
</reference>
<keyword evidence="2" id="KW-1185">Reference proteome</keyword>
<dbReference type="RefSeq" id="WP_086950691.1">
    <property type="nucleotide sequence ID" value="NZ_FWFD01000007.1"/>
</dbReference>
<gene>
    <name evidence="1" type="ORF">FM121_03070</name>
</gene>
<dbReference type="AlphaFoldDB" id="A0A1X6WL40"/>
<protein>
    <submittedName>
        <fullName evidence="1">Uncharacterized protein</fullName>
    </submittedName>
</protein>
<name>A0A1X6WL40_9ENTE</name>
<proteinExistence type="predicted"/>
<evidence type="ECO:0000313" key="2">
    <source>
        <dbReference type="Proteomes" id="UP000195918"/>
    </source>
</evidence>
<evidence type="ECO:0000313" key="1">
    <source>
        <dbReference type="EMBL" id="SLM85051.1"/>
    </source>
</evidence>
<sequence>MQKFLLGFAALDYLIVLGWAGMAIKNKSCTTPDKAIRSFLFNKGFYLKNLTCNIEETDYFFTQDQELELDENQTIYKITPPLYEKNTAIHFEYFSIIKEEKKYVVEVFEGE</sequence>
<dbReference type="EMBL" id="FWFD01000007">
    <property type="protein sequence ID" value="SLM85051.1"/>
    <property type="molecule type" value="Genomic_DNA"/>
</dbReference>